<dbReference type="InterPro" id="IPR021730">
    <property type="entry name" value="YdbH"/>
</dbReference>
<sequence>MAVAETHDETSLPVGRNRRWLRLWRTRIGLGGAALALAAGGAAWLDRDRIAGNFLDDYLKESGVRASYRILAIGPRTQVIEDLVVGDPARPDLTARRLVVELGVGWAGPEVRRVRVDGARLYGSYAGDKLSLGALDPLVFTGSDAPPALPAIDLVLNDARALLESDYGAVGVKLEGHGRLDDGFAGTLAATAPGIGIAGCKAGTATLFGKLSTAGGAPQFNGPLRLSQLDCGGASVTRADIGTRLALARDFAGAEGDFRLEASGIRSDTLAGEGLEGTARLAWSDKGLVIAHDVALADVTAPQGRLARLAAKGTWRSSAGGSLAARGEWQGDFRGEGLRADAALWETLATAGHGLEGTLLAPLLGQARGGLSQALDGASFRAEAILRRKDASTALIVPEGSLSTRTGERVLALSQISAGLTGEGLSGLRGNILVGGAGLPNINGRMEQARGGWGLRLAMAEYRAGANRISIPRLTVRQEGGDGLRFDGVATASGELPGGALDGLELPFEGRWSAAGGLVVGNRCMPLKFRALALSGLELAGQQVTLCPEDGSPLLAYRDGLRVAARTGPLELAGRLGDTPAQLAAGGAWLRYPAPFALEDVAIRMGEADSEVRLAAAKITGSLAQGIGGAFSGGTARLVALPFDLDRVSGEWTFADGALRLVEGAFTLSDRPPEGPARFVPLAARGATMTLSDTAIDARARLNHPASDRLVAQVTVSHDLESAAGGARLTVPSLVFDKGFQPEELSYLAEDLIVFADGTITGEGRIDWRGEEITSSGRFASDGFDFAAPFGPVRGLKGEVVFTDLVNLTTAPDQLLTIDAINPGVEVLDGTVRFDLSEGTLLSLRDARFPFMGGQLVLRPLKLDFSRPEERRYVFDIVGLDAARFVAQMELTNIGASGTFDGTVPIIFDAESNGRIERGELRSREGGGNVAYIGELTYEDLGAMGNFAFAALRSLDYRKMSVGLNGSLGGEIITNFDFDGVRQGVGTSRNFITRRIARLPIRFRINVRSENFYELSTMVRSFWDVDYLGNPVDRGLLKAENGRFVPADTLRIPVQPPESEDQP</sequence>
<comment type="caution">
    <text evidence="2">The sequence shown here is derived from an EMBL/GenBank/DDBJ whole genome shotgun (WGS) entry which is preliminary data.</text>
</comment>
<dbReference type="Pfam" id="PF11739">
    <property type="entry name" value="YdbH-like"/>
    <property type="match status" value="1"/>
</dbReference>
<keyword evidence="1" id="KW-0812">Transmembrane</keyword>
<dbReference type="PATRIC" id="fig|1300349.4.peg.1134"/>
<evidence type="ECO:0000256" key="1">
    <source>
        <dbReference type="SAM" id="Phobius"/>
    </source>
</evidence>
<organism evidence="2 3">
    <name type="scientific">Erythrobacter dokdonensis DSW-74</name>
    <dbReference type="NCBI Taxonomy" id="1300349"/>
    <lineage>
        <taxon>Bacteria</taxon>
        <taxon>Pseudomonadati</taxon>
        <taxon>Pseudomonadota</taxon>
        <taxon>Alphaproteobacteria</taxon>
        <taxon>Sphingomonadales</taxon>
        <taxon>Erythrobacteraceae</taxon>
        <taxon>Erythrobacter/Porphyrobacter group</taxon>
        <taxon>Erythrobacter</taxon>
    </lineage>
</organism>
<protein>
    <submittedName>
        <fullName evidence="2">Exoprotein</fullName>
    </submittedName>
</protein>
<gene>
    <name evidence="2" type="ORF">I603_1137</name>
</gene>
<evidence type="ECO:0000313" key="3">
    <source>
        <dbReference type="Proteomes" id="UP000092484"/>
    </source>
</evidence>
<keyword evidence="1" id="KW-0472">Membrane</keyword>
<keyword evidence="1" id="KW-1133">Transmembrane helix</keyword>
<name>A0A1A7BGS6_9SPHN</name>
<proteinExistence type="predicted"/>
<reference evidence="2 3" key="1">
    <citation type="submission" date="2016-06" db="EMBL/GenBank/DDBJ databases">
        <title>Genome sequence of Porphyrobacter dokdonensis DSW-74.</title>
        <authorList>
            <person name="Kim J.F."/>
            <person name="Song J.Y."/>
        </authorList>
    </citation>
    <scope>NUCLEOTIDE SEQUENCE [LARGE SCALE GENOMIC DNA]</scope>
    <source>
        <strain evidence="2 3">DSW-74</strain>
    </source>
</reference>
<dbReference type="AlphaFoldDB" id="A0A1A7BGS6"/>
<feature type="transmembrane region" description="Helical" evidence="1">
    <location>
        <begin position="28"/>
        <end position="45"/>
    </location>
</feature>
<dbReference type="RefSeq" id="WP_068862957.1">
    <property type="nucleotide sequence ID" value="NZ_LZYB01000002.1"/>
</dbReference>
<dbReference type="STRING" id="1300349.I603_1137"/>
<accession>A0A1A7BGS6</accession>
<evidence type="ECO:0000313" key="2">
    <source>
        <dbReference type="EMBL" id="OBV11694.1"/>
    </source>
</evidence>
<dbReference type="Proteomes" id="UP000092484">
    <property type="component" value="Unassembled WGS sequence"/>
</dbReference>
<keyword evidence="3" id="KW-1185">Reference proteome</keyword>
<dbReference type="EMBL" id="LZYB01000002">
    <property type="protein sequence ID" value="OBV11694.1"/>
    <property type="molecule type" value="Genomic_DNA"/>
</dbReference>